<dbReference type="RefSeq" id="WP_106395426.1">
    <property type="nucleotide sequence ID" value="NZ_PVNK01000272.1"/>
</dbReference>
<dbReference type="Pfam" id="PF20004">
    <property type="entry name" value="fvmX6"/>
    <property type="match status" value="1"/>
</dbReference>
<dbReference type="Proteomes" id="UP000237968">
    <property type="component" value="Unassembled WGS sequence"/>
</dbReference>
<organism evidence="3 4">
    <name type="scientific">Enhygromyxa salina</name>
    <dbReference type="NCBI Taxonomy" id="215803"/>
    <lineage>
        <taxon>Bacteria</taxon>
        <taxon>Pseudomonadati</taxon>
        <taxon>Myxococcota</taxon>
        <taxon>Polyangia</taxon>
        <taxon>Nannocystales</taxon>
        <taxon>Nannocystaceae</taxon>
        <taxon>Enhygromyxa</taxon>
    </lineage>
</organism>
<dbReference type="InterPro" id="IPR045485">
    <property type="entry name" value="fvmX6"/>
</dbReference>
<evidence type="ECO:0000313" key="4">
    <source>
        <dbReference type="Proteomes" id="UP000237968"/>
    </source>
</evidence>
<feature type="domain" description="FtsH ternary system" evidence="2">
    <location>
        <begin position="17"/>
        <end position="363"/>
    </location>
</feature>
<comment type="caution">
    <text evidence="3">The sequence shown here is derived from an EMBL/GenBank/DDBJ whole genome shotgun (WGS) entry which is preliminary data.</text>
</comment>
<keyword evidence="4" id="KW-1185">Reference proteome</keyword>
<proteinExistence type="predicted"/>
<gene>
    <name evidence="3" type="ORF">ENSA5_62480</name>
</gene>
<evidence type="ECO:0000313" key="3">
    <source>
        <dbReference type="EMBL" id="PRP90702.1"/>
    </source>
</evidence>
<protein>
    <recommendedName>
        <fullName evidence="2">FtsH ternary system domain-containing protein</fullName>
    </recommendedName>
</protein>
<sequence>MTNTNEAQLSEPGSPARVSRSEAELLTLTRALMAPGPRYLPALRHRPRRTPRLEKIGPTAMGLLQQTLARGVAFELLRRGGWQTRRTLVNGHAKRGTVWQRHRELPPLTFGPASFELLSWLRAEDVSSPKRELPQAARTTLADELLYYLAAEQIVRAGGVLRQPAFLRSPLCQLGYADALAGDEPLPKLDLRELARGEGAIVLEALQPDLCRRWVAMERAKGERAELSVMTQIGQAQDQVLASLFSALDLVDPRRRELASFLAEAARELLARGPERRCPDHRWWIGGLDLRAPLSARQSAFAASAAFLRGVAQLGRWLDEAGVVAHFDEDYEAAQLLLSSWQYLRSAPEPTEEAQIPATILDRAIRLANQLESLHSLGQPSELP</sequence>
<dbReference type="AlphaFoldDB" id="A0A2S9XCW0"/>
<accession>A0A2S9XCW0</accession>
<evidence type="ECO:0000256" key="1">
    <source>
        <dbReference type="SAM" id="MobiDB-lite"/>
    </source>
</evidence>
<name>A0A2S9XCW0_9BACT</name>
<evidence type="ECO:0000259" key="2">
    <source>
        <dbReference type="Pfam" id="PF20004"/>
    </source>
</evidence>
<reference evidence="3 4" key="1">
    <citation type="submission" date="2018-03" db="EMBL/GenBank/DDBJ databases">
        <title>Draft Genome Sequences of the Obligatory Marine Myxobacteria Enhygromyxa salina SWB005.</title>
        <authorList>
            <person name="Poehlein A."/>
            <person name="Moghaddam J.A."/>
            <person name="Harms H."/>
            <person name="Alanjari M."/>
            <person name="Koenig G.M."/>
            <person name="Daniel R."/>
            <person name="Schaeberle T.F."/>
        </authorList>
    </citation>
    <scope>NUCLEOTIDE SEQUENCE [LARGE SCALE GENOMIC DNA]</scope>
    <source>
        <strain evidence="3 4">SWB005</strain>
    </source>
</reference>
<feature type="region of interest" description="Disordered" evidence="1">
    <location>
        <begin position="1"/>
        <end position="21"/>
    </location>
</feature>
<dbReference type="EMBL" id="PVNK01000272">
    <property type="protein sequence ID" value="PRP90702.1"/>
    <property type="molecule type" value="Genomic_DNA"/>
</dbReference>
<dbReference type="OrthoDB" id="5379533at2"/>